<feature type="compositionally biased region" description="Basic residues" evidence="1">
    <location>
        <begin position="65"/>
        <end position="79"/>
    </location>
</feature>
<feature type="region of interest" description="Disordered" evidence="1">
    <location>
        <begin position="1"/>
        <end position="309"/>
    </location>
</feature>
<feature type="compositionally biased region" description="Low complexity" evidence="1">
    <location>
        <begin position="299"/>
        <end position="309"/>
    </location>
</feature>
<dbReference type="AlphaFoldDB" id="A0A6J4I505"/>
<feature type="compositionally biased region" description="Basic residues" evidence="1">
    <location>
        <begin position="282"/>
        <end position="298"/>
    </location>
</feature>
<feature type="compositionally biased region" description="Basic residues" evidence="1">
    <location>
        <begin position="132"/>
        <end position="151"/>
    </location>
</feature>
<feature type="compositionally biased region" description="Low complexity" evidence="1">
    <location>
        <begin position="228"/>
        <end position="239"/>
    </location>
</feature>
<feature type="non-terminal residue" evidence="2">
    <location>
        <position position="309"/>
    </location>
</feature>
<reference evidence="2" key="1">
    <citation type="submission" date="2020-02" db="EMBL/GenBank/DDBJ databases">
        <authorList>
            <person name="Meier V. D."/>
        </authorList>
    </citation>
    <scope>NUCLEOTIDE SEQUENCE</scope>
    <source>
        <strain evidence="2">AVDCRST_MAG52</strain>
    </source>
</reference>
<name>A0A6J4I505_9ACTN</name>
<feature type="compositionally biased region" description="Basic and acidic residues" evidence="1">
    <location>
        <begin position="160"/>
        <end position="170"/>
    </location>
</feature>
<feature type="compositionally biased region" description="Basic residues" evidence="1">
    <location>
        <begin position="240"/>
        <end position="249"/>
    </location>
</feature>
<feature type="compositionally biased region" description="Gly residues" evidence="1">
    <location>
        <begin position="39"/>
        <end position="49"/>
    </location>
</feature>
<evidence type="ECO:0000313" key="2">
    <source>
        <dbReference type="EMBL" id="CAA9241275.1"/>
    </source>
</evidence>
<evidence type="ECO:0000256" key="1">
    <source>
        <dbReference type="SAM" id="MobiDB-lite"/>
    </source>
</evidence>
<organism evidence="2">
    <name type="scientific">uncultured Blastococcus sp</name>
    <dbReference type="NCBI Taxonomy" id="217144"/>
    <lineage>
        <taxon>Bacteria</taxon>
        <taxon>Bacillati</taxon>
        <taxon>Actinomycetota</taxon>
        <taxon>Actinomycetes</taxon>
        <taxon>Geodermatophilales</taxon>
        <taxon>Geodermatophilaceae</taxon>
        <taxon>Blastococcus</taxon>
        <taxon>environmental samples</taxon>
    </lineage>
</organism>
<gene>
    <name evidence="2" type="ORF">AVDCRST_MAG52-1625</name>
</gene>
<sequence length="309" mass="32740">ADRPLDAGSPPGGAVRRQRRPVPVLGALAHAPRQSGGVAERGGGAGSGRRCGAVAPPEPVARLGGARRGRARQRDHRAARLAVGHRGGGGRARTRADRRRPLRGALLRPDRGPVPRRAPGPPVHGRGDRRPSRAVHRGLGRGRRLGVRLHRGAGTPGADAPDRGDDRPADRGGQPPRLGGGDGSPPGPGGAHGRAAQRGDPRPRRLQAGQRPARARSRRRPAPRADLRLVPPAAPGRPARPLRRRRVRRLPTGDRRCRSAGDPAAARGHARVRVVGRGGHPPGRRRPGRAARASRRRPLPAQAQRPDRL</sequence>
<accession>A0A6J4I505</accession>
<feature type="non-terminal residue" evidence="2">
    <location>
        <position position="1"/>
    </location>
</feature>
<protein>
    <submittedName>
        <fullName evidence="2">Uncharacterized protein</fullName>
    </submittedName>
</protein>
<feature type="compositionally biased region" description="Basic residues" evidence="1">
    <location>
        <begin position="92"/>
        <end position="102"/>
    </location>
</feature>
<proteinExistence type="predicted"/>
<feature type="compositionally biased region" description="Gly residues" evidence="1">
    <location>
        <begin position="178"/>
        <end position="192"/>
    </location>
</feature>
<dbReference type="EMBL" id="CADCTN010000113">
    <property type="protein sequence ID" value="CAA9241275.1"/>
    <property type="molecule type" value="Genomic_DNA"/>
</dbReference>
<feature type="compositionally biased region" description="Basic residues" evidence="1">
    <location>
        <begin position="213"/>
        <end position="222"/>
    </location>
</feature>